<reference evidence="13" key="1">
    <citation type="submission" date="2023-07" db="EMBL/GenBank/DDBJ databases">
        <title>Sequencing the genomes of 1000 actinobacteria strains.</title>
        <authorList>
            <person name="Klenk H.-P."/>
        </authorList>
    </citation>
    <scope>NUCLEOTIDE SEQUENCE</scope>
    <source>
        <strain evidence="13">DSM 45977</strain>
    </source>
</reference>
<evidence type="ECO:0000259" key="12">
    <source>
        <dbReference type="Pfam" id="PF06574"/>
    </source>
</evidence>
<dbReference type="InterPro" id="IPR004821">
    <property type="entry name" value="Cyt_trans-like"/>
</dbReference>
<evidence type="ECO:0000256" key="9">
    <source>
        <dbReference type="ARBA" id="ARBA00022827"/>
    </source>
</evidence>
<comment type="catalytic activity">
    <reaction evidence="11">
        <text>FMN + ATP + H(+) = FAD + diphosphate</text>
        <dbReference type="Rhea" id="RHEA:17237"/>
        <dbReference type="ChEBI" id="CHEBI:15378"/>
        <dbReference type="ChEBI" id="CHEBI:30616"/>
        <dbReference type="ChEBI" id="CHEBI:33019"/>
        <dbReference type="ChEBI" id="CHEBI:57692"/>
        <dbReference type="ChEBI" id="CHEBI:58210"/>
        <dbReference type="EC" id="2.7.7.2"/>
    </reaction>
</comment>
<evidence type="ECO:0000256" key="5">
    <source>
        <dbReference type="ARBA" id="ARBA00022643"/>
    </source>
</evidence>
<dbReference type="CDD" id="cd02064">
    <property type="entry name" value="FAD_synthetase_N"/>
    <property type="match status" value="1"/>
</dbReference>
<comment type="caution">
    <text evidence="13">The sequence shown here is derived from an EMBL/GenBank/DDBJ whole genome shotgun (WGS) entry which is preliminary data.</text>
</comment>
<keyword evidence="6 13" id="KW-0808">Transferase</keyword>
<dbReference type="EMBL" id="JAVDXW010000001">
    <property type="protein sequence ID" value="MDR7303537.1"/>
    <property type="molecule type" value="Genomic_DNA"/>
</dbReference>
<proteinExistence type="inferred from homology"/>
<evidence type="ECO:0000256" key="2">
    <source>
        <dbReference type="ARBA" id="ARBA00010214"/>
    </source>
</evidence>
<evidence type="ECO:0000256" key="4">
    <source>
        <dbReference type="ARBA" id="ARBA00022630"/>
    </source>
</evidence>
<dbReference type="Pfam" id="PF06574">
    <property type="entry name" value="FAD_syn"/>
    <property type="match status" value="1"/>
</dbReference>
<dbReference type="GO" id="GO:0003919">
    <property type="term" value="F:FMN adenylyltransferase activity"/>
    <property type="evidence" value="ECO:0007669"/>
    <property type="project" value="UniProtKB-EC"/>
</dbReference>
<keyword evidence="5" id="KW-0288">FMN</keyword>
<keyword evidence="10" id="KW-0067">ATP-binding</keyword>
<evidence type="ECO:0000256" key="6">
    <source>
        <dbReference type="ARBA" id="ARBA00022679"/>
    </source>
</evidence>
<dbReference type="Gene3D" id="3.40.50.620">
    <property type="entry name" value="HUPs"/>
    <property type="match status" value="1"/>
</dbReference>
<evidence type="ECO:0000256" key="10">
    <source>
        <dbReference type="ARBA" id="ARBA00022840"/>
    </source>
</evidence>
<dbReference type="PANTHER" id="PTHR22749">
    <property type="entry name" value="RIBOFLAVIN KINASE/FMN ADENYLYLTRANSFERASE"/>
    <property type="match status" value="1"/>
</dbReference>
<name>A0AAE4CPX3_9ACTN</name>
<keyword evidence="8" id="KW-0547">Nucleotide-binding</keyword>
<dbReference type="InterPro" id="IPR014729">
    <property type="entry name" value="Rossmann-like_a/b/a_fold"/>
</dbReference>
<keyword evidence="13" id="KW-0418">Kinase</keyword>
<keyword evidence="9" id="KW-0274">FAD</keyword>
<evidence type="ECO:0000256" key="11">
    <source>
        <dbReference type="ARBA" id="ARBA00049494"/>
    </source>
</evidence>
<sequence>MSTPTAEAAAPLWHGTGEVPAGFGPCVATLGVFDGLHRGHIRLIDQAVRAGDARGLPAVLVTFDPHPARVLGLARDTAQLSTVERRAELARRHGVDAICVLPFTTEFAKLGPAEFVEHVLVTGVGAQAVVVGANFTFGHRAAGTVDTLRELGQRHSFTTHSIDLVHQAETRCSSSTVRECLRRGDIHGATRVLGRPHHVDGTLRPTGRGTTELVSAPGTAVPAPGRYLGRLPGTGPVALRVTDDGRIHVESTSVQPGPGSVAFTARKAAHSSEL</sequence>
<keyword evidence="7 13" id="KW-0548">Nucleotidyltransferase</keyword>
<dbReference type="GO" id="GO:0009398">
    <property type="term" value="P:FMN biosynthetic process"/>
    <property type="evidence" value="ECO:0007669"/>
    <property type="project" value="TreeGrafter"/>
</dbReference>
<comment type="pathway">
    <text evidence="1">Cofactor biosynthesis; FAD biosynthesis; FAD from FMN: step 1/1.</text>
</comment>
<protein>
    <recommendedName>
        <fullName evidence="3">FAD synthase</fullName>
        <ecNumber evidence="3">2.7.7.2</ecNumber>
    </recommendedName>
</protein>
<dbReference type="NCBIfam" id="TIGR00125">
    <property type="entry name" value="cyt_tran_rel"/>
    <property type="match status" value="1"/>
</dbReference>
<evidence type="ECO:0000256" key="1">
    <source>
        <dbReference type="ARBA" id="ARBA00004726"/>
    </source>
</evidence>
<dbReference type="GO" id="GO:0008531">
    <property type="term" value="F:riboflavin kinase activity"/>
    <property type="evidence" value="ECO:0007669"/>
    <property type="project" value="TreeGrafter"/>
</dbReference>
<dbReference type="PANTHER" id="PTHR22749:SF6">
    <property type="entry name" value="RIBOFLAVIN KINASE"/>
    <property type="match status" value="1"/>
</dbReference>
<gene>
    <name evidence="13" type="ORF">JOF55_003718</name>
</gene>
<dbReference type="Proteomes" id="UP001180845">
    <property type="component" value="Unassembled WGS sequence"/>
</dbReference>
<comment type="similarity">
    <text evidence="2">Belongs to the RibF family.</text>
</comment>
<evidence type="ECO:0000313" key="14">
    <source>
        <dbReference type="Proteomes" id="UP001180845"/>
    </source>
</evidence>
<accession>A0AAE4CPX3</accession>
<evidence type="ECO:0000256" key="8">
    <source>
        <dbReference type="ARBA" id="ARBA00022741"/>
    </source>
</evidence>
<dbReference type="InterPro" id="IPR015864">
    <property type="entry name" value="FAD_synthase"/>
</dbReference>
<dbReference type="RefSeq" id="WP_310275919.1">
    <property type="nucleotide sequence ID" value="NZ_JAVDXW010000001.1"/>
</dbReference>
<feature type="domain" description="FAD synthetase" evidence="12">
    <location>
        <begin position="25"/>
        <end position="175"/>
    </location>
</feature>
<keyword evidence="4" id="KW-0285">Flavoprotein</keyword>
<evidence type="ECO:0000256" key="7">
    <source>
        <dbReference type="ARBA" id="ARBA00022695"/>
    </source>
</evidence>
<dbReference type="GO" id="GO:0009231">
    <property type="term" value="P:riboflavin biosynthetic process"/>
    <property type="evidence" value="ECO:0007669"/>
    <property type="project" value="InterPro"/>
</dbReference>
<organism evidence="13 14">
    <name type="scientific">Haloactinomyces albus</name>
    <dbReference type="NCBI Taxonomy" id="1352928"/>
    <lineage>
        <taxon>Bacteria</taxon>
        <taxon>Bacillati</taxon>
        <taxon>Actinomycetota</taxon>
        <taxon>Actinomycetes</taxon>
        <taxon>Actinopolysporales</taxon>
        <taxon>Actinopolysporaceae</taxon>
        <taxon>Haloactinomyces</taxon>
    </lineage>
</organism>
<dbReference type="AlphaFoldDB" id="A0AAE4CPX3"/>
<dbReference type="GO" id="GO:0005524">
    <property type="term" value="F:ATP binding"/>
    <property type="evidence" value="ECO:0007669"/>
    <property type="project" value="UniProtKB-KW"/>
</dbReference>
<evidence type="ECO:0000256" key="3">
    <source>
        <dbReference type="ARBA" id="ARBA00012393"/>
    </source>
</evidence>
<dbReference type="FunFam" id="3.40.50.620:FF:000021">
    <property type="entry name" value="Riboflavin biosynthesis protein"/>
    <property type="match status" value="1"/>
</dbReference>
<dbReference type="SUPFAM" id="SSF52374">
    <property type="entry name" value="Nucleotidylyl transferase"/>
    <property type="match status" value="1"/>
</dbReference>
<dbReference type="InterPro" id="IPR023468">
    <property type="entry name" value="Riboflavin_kinase"/>
</dbReference>
<keyword evidence="14" id="KW-1185">Reference proteome</keyword>
<dbReference type="EC" id="2.7.7.2" evidence="3"/>
<evidence type="ECO:0000313" key="13">
    <source>
        <dbReference type="EMBL" id="MDR7303537.1"/>
    </source>
</evidence>